<accession>A0A067QN54</accession>
<organism evidence="1 2">
    <name type="scientific">Zootermopsis nevadensis</name>
    <name type="common">Dampwood termite</name>
    <dbReference type="NCBI Taxonomy" id="136037"/>
    <lineage>
        <taxon>Eukaryota</taxon>
        <taxon>Metazoa</taxon>
        <taxon>Ecdysozoa</taxon>
        <taxon>Arthropoda</taxon>
        <taxon>Hexapoda</taxon>
        <taxon>Insecta</taxon>
        <taxon>Pterygota</taxon>
        <taxon>Neoptera</taxon>
        <taxon>Polyneoptera</taxon>
        <taxon>Dictyoptera</taxon>
        <taxon>Blattodea</taxon>
        <taxon>Blattoidea</taxon>
        <taxon>Termitoidae</taxon>
        <taxon>Termopsidae</taxon>
        <taxon>Zootermopsis</taxon>
    </lineage>
</organism>
<evidence type="ECO:0000313" key="1">
    <source>
        <dbReference type="EMBL" id="KDR09738.1"/>
    </source>
</evidence>
<dbReference type="EMBL" id="KK853218">
    <property type="protein sequence ID" value="KDR09738.1"/>
    <property type="molecule type" value="Genomic_DNA"/>
</dbReference>
<keyword evidence="2" id="KW-1185">Reference proteome</keyword>
<reference evidence="1 2" key="1">
    <citation type="journal article" date="2014" name="Nat. Commun.">
        <title>Molecular traces of alternative social organization in a termite genome.</title>
        <authorList>
            <person name="Terrapon N."/>
            <person name="Li C."/>
            <person name="Robertson H.M."/>
            <person name="Ji L."/>
            <person name="Meng X."/>
            <person name="Booth W."/>
            <person name="Chen Z."/>
            <person name="Childers C.P."/>
            <person name="Glastad K.M."/>
            <person name="Gokhale K."/>
            <person name="Gowin J."/>
            <person name="Gronenberg W."/>
            <person name="Hermansen R.A."/>
            <person name="Hu H."/>
            <person name="Hunt B.G."/>
            <person name="Huylmans A.K."/>
            <person name="Khalil S.M."/>
            <person name="Mitchell R.D."/>
            <person name="Munoz-Torres M.C."/>
            <person name="Mustard J.A."/>
            <person name="Pan H."/>
            <person name="Reese J.T."/>
            <person name="Scharf M.E."/>
            <person name="Sun F."/>
            <person name="Vogel H."/>
            <person name="Xiao J."/>
            <person name="Yang W."/>
            <person name="Yang Z."/>
            <person name="Yang Z."/>
            <person name="Zhou J."/>
            <person name="Zhu J."/>
            <person name="Brent C.S."/>
            <person name="Elsik C.G."/>
            <person name="Goodisman M.A."/>
            <person name="Liberles D.A."/>
            <person name="Roe R.M."/>
            <person name="Vargo E.L."/>
            <person name="Vilcinskas A."/>
            <person name="Wang J."/>
            <person name="Bornberg-Bauer E."/>
            <person name="Korb J."/>
            <person name="Zhang G."/>
            <person name="Liebig J."/>
        </authorList>
    </citation>
    <scope>NUCLEOTIDE SEQUENCE [LARGE SCALE GENOMIC DNA]</scope>
    <source>
        <tissue evidence="1">Whole organism</tissue>
    </source>
</reference>
<name>A0A067QN54_ZOONE</name>
<dbReference type="InParanoid" id="A0A067QN54"/>
<proteinExistence type="predicted"/>
<dbReference type="AlphaFoldDB" id="A0A067QN54"/>
<protein>
    <submittedName>
        <fullName evidence="1">Uncharacterized protein</fullName>
    </submittedName>
</protein>
<sequence>MFYVKAPDRNGHEHFCSYGLYSVIKSRRMRWTGHVARMDGTRSVHRVLVGKPEGKRPLGRPRRRWEDNLRRDLWEIGVEGDWILLAQDRVWWRALVDSVMNLRVR</sequence>
<dbReference type="Proteomes" id="UP000027135">
    <property type="component" value="Unassembled WGS sequence"/>
</dbReference>
<dbReference type="OMA" id="RNGHEHF"/>
<gene>
    <name evidence="1" type="ORF">L798_00248</name>
</gene>
<evidence type="ECO:0000313" key="2">
    <source>
        <dbReference type="Proteomes" id="UP000027135"/>
    </source>
</evidence>